<protein>
    <submittedName>
        <fullName evidence="3">Uncharacterized protein</fullName>
    </submittedName>
</protein>
<proteinExistence type="predicted"/>
<feature type="transmembrane region" description="Helical" evidence="2">
    <location>
        <begin position="458"/>
        <end position="480"/>
    </location>
</feature>
<evidence type="ECO:0000256" key="1">
    <source>
        <dbReference type="SAM" id="MobiDB-lite"/>
    </source>
</evidence>
<feature type="region of interest" description="Disordered" evidence="1">
    <location>
        <begin position="249"/>
        <end position="272"/>
    </location>
</feature>
<feature type="region of interest" description="Disordered" evidence="1">
    <location>
        <begin position="80"/>
        <end position="100"/>
    </location>
</feature>
<evidence type="ECO:0000313" key="3">
    <source>
        <dbReference type="EMBL" id="KAA0190990.1"/>
    </source>
</evidence>
<dbReference type="EMBL" id="LUCM01006637">
    <property type="protein sequence ID" value="KAA0190990.1"/>
    <property type="molecule type" value="Genomic_DNA"/>
</dbReference>
<evidence type="ECO:0000256" key="2">
    <source>
        <dbReference type="SAM" id="Phobius"/>
    </source>
</evidence>
<sequence>MLESVANSEMNANPNNTQKLCDPIGMVSFILFTGSWIPATTLADLSVAPVVWHLRKPQTLEPLAVPKEVTKFLQRREKQKPVRLSHDMFSTSELSSNDENSVSSASSLAAKTHPAVHPFSEVSVIGCCPSHADASAKSMVASTQNEGAPVNHVDLSVNISPVRLTDENRTKLPKEMARHTHRRLVPLDHVEQNLADKLITPVCKSKSGTPTFPSVRRSLHMPSKLRHLSTKTPLTAGLLLDVVQSSHTPKSVKKVGRSEVKTPRSNHRTPRRRRPIRCLSQETDSLRFASHTKAGHAVDSVPLSAKTRAGKKRVSFSNISSLELLKNQTKVKKPPHSSIPCSRKQGDEIRSIDNTVSRTLIRVCTVPVDMDASEFPATRSTPVSFRQPISCESEQKLSTNNAQSNKKCKRSVSVSSAVDTKFQRKNLRENRQMTSVSFRRRSALPNPQLADKPSNSSGVILVSYLLILWHHVFALLHAYCGKTK</sequence>
<keyword evidence="2" id="KW-0812">Transmembrane</keyword>
<dbReference type="Proteomes" id="UP000728185">
    <property type="component" value="Unassembled WGS sequence"/>
</dbReference>
<keyword evidence="2" id="KW-1133">Transmembrane helix</keyword>
<gene>
    <name evidence="3" type="ORF">FBUS_07425</name>
</gene>
<comment type="caution">
    <text evidence="3">The sequence shown here is derived from an EMBL/GenBank/DDBJ whole genome shotgun (WGS) entry which is preliminary data.</text>
</comment>
<reference evidence="3" key="1">
    <citation type="submission" date="2019-05" db="EMBL/GenBank/DDBJ databases">
        <title>Annotation for the trematode Fasciolopsis buski.</title>
        <authorList>
            <person name="Choi Y.-J."/>
        </authorList>
    </citation>
    <scope>NUCLEOTIDE SEQUENCE</scope>
    <source>
        <strain evidence="3">HT</strain>
        <tissue evidence="3">Whole worm</tissue>
    </source>
</reference>
<keyword evidence="2" id="KW-0472">Membrane</keyword>
<organism evidence="3 4">
    <name type="scientific">Fasciolopsis buskii</name>
    <dbReference type="NCBI Taxonomy" id="27845"/>
    <lineage>
        <taxon>Eukaryota</taxon>
        <taxon>Metazoa</taxon>
        <taxon>Spiralia</taxon>
        <taxon>Lophotrochozoa</taxon>
        <taxon>Platyhelminthes</taxon>
        <taxon>Trematoda</taxon>
        <taxon>Digenea</taxon>
        <taxon>Plagiorchiida</taxon>
        <taxon>Echinostomata</taxon>
        <taxon>Echinostomatoidea</taxon>
        <taxon>Fasciolidae</taxon>
        <taxon>Fasciolopsis</taxon>
    </lineage>
</organism>
<dbReference type="AlphaFoldDB" id="A0A8E0RR46"/>
<accession>A0A8E0RR46</accession>
<name>A0A8E0RR46_9TREM</name>
<evidence type="ECO:0000313" key="4">
    <source>
        <dbReference type="Proteomes" id="UP000728185"/>
    </source>
</evidence>
<keyword evidence="4" id="KW-1185">Reference proteome</keyword>